<dbReference type="Pfam" id="PF00082">
    <property type="entry name" value="Peptidase_S8"/>
    <property type="match status" value="1"/>
</dbReference>
<evidence type="ECO:0000313" key="11">
    <source>
        <dbReference type="Proteomes" id="UP000238413"/>
    </source>
</evidence>
<keyword evidence="8" id="KW-0732">Signal</keyword>
<keyword evidence="3 5" id="KW-0378">Hydrolase</keyword>
<sequence length="425" mass="43304">MLSATSQRGRWTAPFTGPTGRRVSTACSALGALVIASAGLAPSAVADDVQSQQWYLDAMAADDLWKVSTGEGVKIAVIDSGVNPSTPSLKGQVLVDEVPKSVAYHATKDYAGHGTSMAELIAGTGAGGGLKGLAPGAKIVPYRVALKQLTDEAERKKTSVAAEAIRAAADSDAKIINMSFGGNIIYPEEKAAVKYAASKGKLMFASVGNDAQTKDFIGYPAAYPYVVGVSAADKSGNVGKFSETGAYVDLAAPGLDAPTWCDATFRSYCENEGTSIATAITSASAALIWSAHPDWTANQVLRVMLDTAGREWPKDTPSKYLGYGLIRPGQSLLDGKGNPGAADVDPITNRKVPGASGAADASPSASVPASSQPSKNTSGGQTSAAGSSSNSSDDNAQLWVVLGAVSAVVVIGGGGLAVLRSRRSG</sequence>
<keyword evidence="4 5" id="KW-0720">Serine protease</keyword>
<feature type="domain" description="Peptidase S8/S53" evidence="9">
    <location>
        <begin position="70"/>
        <end position="324"/>
    </location>
</feature>
<evidence type="ECO:0000256" key="3">
    <source>
        <dbReference type="ARBA" id="ARBA00022801"/>
    </source>
</evidence>
<evidence type="ECO:0000256" key="4">
    <source>
        <dbReference type="ARBA" id="ARBA00022825"/>
    </source>
</evidence>
<evidence type="ECO:0000256" key="5">
    <source>
        <dbReference type="PROSITE-ProRule" id="PRU01240"/>
    </source>
</evidence>
<keyword evidence="7" id="KW-0812">Transmembrane</keyword>
<evidence type="ECO:0000256" key="2">
    <source>
        <dbReference type="ARBA" id="ARBA00022670"/>
    </source>
</evidence>
<dbReference type="PANTHER" id="PTHR43399">
    <property type="entry name" value="SUBTILISIN-RELATED"/>
    <property type="match status" value="1"/>
</dbReference>
<dbReference type="PROSITE" id="PS51892">
    <property type="entry name" value="SUBTILASE"/>
    <property type="match status" value="1"/>
</dbReference>
<feature type="region of interest" description="Disordered" evidence="6">
    <location>
        <begin position="332"/>
        <end position="392"/>
    </location>
</feature>
<dbReference type="Gene3D" id="3.40.50.200">
    <property type="entry name" value="Peptidase S8/S53 domain"/>
    <property type="match status" value="1"/>
</dbReference>
<dbReference type="Proteomes" id="UP000238413">
    <property type="component" value="Chromosome"/>
</dbReference>
<dbReference type="GO" id="GO:0006508">
    <property type="term" value="P:proteolysis"/>
    <property type="evidence" value="ECO:0007669"/>
    <property type="project" value="UniProtKB-KW"/>
</dbReference>
<reference evidence="10 11" key="1">
    <citation type="submission" date="2018-02" db="EMBL/GenBank/DDBJ databases">
        <title>Complete genome sequence of Streptomyces dengpaensis, the producer of angucyclines.</title>
        <authorList>
            <person name="Yumei L."/>
        </authorList>
    </citation>
    <scope>NUCLEOTIDE SEQUENCE [LARGE SCALE GENOMIC DNA]</scope>
    <source>
        <strain evidence="10 11">XZHG99</strain>
    </source>
</reference>
<dbReference type="InterPro" id="IPR000209">
    <property type="entry name" value="Peptidase_S8/S53_dom"/>
</dbReference>
<keyword evidence="7" id="KW-1133">Transmembrane helix</keyword>
<evidence type="ECO:0000313" key="10">
    <source>
        <dbReference type="EMBL" id="AVH61109.1"/>
    </source>
</evidence>
<dbReference type="EMBL" id="CP026652">
    <property type="protein sequence ID" value="AVH61109.1"/>
    <property type="molecule type" value="Genomic_DNA"/>
</dbReference>
<dbReference type="InterPro" id="IPR015500">
    <property type="entry name" value="Peptidase_S8_subtilisin-rel"/>
</dbReference>
<evidence type="ECO:0000259" key="9">
    <source>
        <dbReference type="Pfam" id="PF00082"/>
    </source>
</evidence>
<organism evidence="10 11">
    <name type="scientific">Streptomyces dengpaensis</name>
    <dbReference type="NCBI Taxonomy" id="2049881"/>
    <lineage>
        <taxon>Bacteria</taxon>
        <taxon>Bacillati</taxon>
        <taxon>Actinomycetota</taxon>
        <taxon>Actinomycetes</taxon>
        <taxon>Kitasatosporales</taxon>
        <taxon>Streptomycetaceae</taxon>
        <taxon>Streptomyces</taxon>
    </lineage>
</organism>
<evidence type="ECO:0000256" key="1">
    <source>
        <dbReference type="ARBA" id="ARBA00011073"/>
    </source>
</evidence>
<feature type="compositionally biased region" description="Low complexity" evidence="6">
    <location>
        <begin position="352"/>
        <end position="392"/>
    </location>
</feature>
<dbReference type="PRINTS" id="PR00723">
    <property type="entry name" value="SUBTILISIN"/>
</dbReference>
<dbReference type="SUPFAM" id="SSF52743">
    <property type="entry name" value="Subtilisin-like"/>
    <property type="match status" value="1"/>
</dbReference>
<evidence type="ECO:0000256" key="7">
    <source>
        <dbReference type="SAM" id="Phobius"/>
    </source>
</evidence>
<keyword evidence="2 5" id="KW-0645">Protease</keyword>
<accession>A0ABN5ID32</accession>
<gene>
    <name evidence="10" type="ORF">C4B68_10730</name>
</gene>
<keyword evidence="7" id="KW-0472">Membrane</keyword>
<evidence type="ECO:0000256" key="6">
    <source>
        <dbReference type="SAM" id="MobiDB-lite"/>
    </source>
</evidence>
<name>A0ABN5ID32_9ACTN</name>
<feature type="active site" description="Charge relay system" evidence="5">
    <location>
        <position position="275"/>
    </location>
</feature>
<feature type="chain" id="PRO_5046176423" evidence="8">
    <location>
        <begin position="47"/>
        <end position="425"/>
    </location>
</feature>
<protein>
    <submittedName>
        <fullName evidence="10">Serine protease</fullName>
    </submittedName>
</protein>
<feature type="signal peptide" evidence="8">
    <location>
        <begin position="1"/>
        <end position="46"/>
    </location>
</feature>
<dbReference type="PANTHER" id="PTHR43399:SF4">
    <property type="entry name" value="CELL WALL-ASSOCIATED PROTEASE"/>
    <property type="match status" value="1"/>
</dbReference>
<proteinExistence type="inferred from homology"/>
<feature type="transmembrane region" description="Helical" evidence="7">
    <location>
        <begin position="398"/>
        <end position="419"/>
    </location>
</feature>
<keyword evidence="11" id="KW-1185">Reference proteome</keyword>
<dbReference type="InterPro" id="IPR051048">
    <property type="entry name" value="Peptidase_S8/S53_subtilisin"/>
</dbReference>
<evidence type="ECO:0000256" key="8">
    <source>
        <dbReference type="SAM" id="SignalP"/>
    </source>
</evidence>
<dbReference type="GO" id="GO:0008233">
    <property type="term" value="F:peptidase activity"/>
    <property type="evidence" value="ECO:0007669"/>
    <property type="project" value="UniProtKB-KW"/>
</dbReference>
<feature type="active site" description="Charge relay system" evidence="5">
    <location>
        <position position="113"/>
    </location>
</feature>
<comment type="similarity">
    <text evidence="1 5">Belongs to the peptidase S8 family.</text>
</comment>
<feature type="active site" description="Charge relay system" evidence="5">
    <location>
        <position position="79"/>
    </location>
</feature>
<dbReference type="InterPro" id="IPR036852">
    <property type="entry name" value="Peptidase_S8/S53_dom_sf"/>
</dbReference>